<proteinExistence type="predicted"/>
<dbReference type="Proteomes" id="UP000321328">
    <property type="component" value="Unassembled WGS sequence"/>
</dbReference>
<gene>
    <name evidence="1" type="ORF">PA7_19360</name>
</gene>
<dbReference type="RefSeq" id="WP_028930986.1">
    <property type="nucleotide sequence ID" value="NZ_AUII01000019.1"/>
</dbReference>
<reference evidence="1 2" key="1">
    <citation type="submission" date="2019-07" db="EMBL/GenBank/DDBJ databases">
        <title>Whole genome shotgun sequence of Pseudonocardia asaccharolytica NBRC 16224.</title>
        <authorList>
            <person name="Hosoyama A."/>
            <person name="Uohara A."/>
            <person name="Ohji S."/>
            <person name="Ichikawa N."/>
        </authorList>
    </citation>
    <scope>NUCLEOTIDE SEQUENCE [LARGE SCALE GENOMIC DNA]</scope>
    <source>
        <strain evidence="1 2">NBRC 16224</strain>
    </source>
</reference>
<evidence type="ECO:0000313" key="2">
    <source>
        <dbReference type="Proteomes" id="UP000321328"/>
    </source>
</evidence>
<evidence type="ECO:0000313" key="1">
    <source>
        <dbReference type="EMBL" id="GEL18099.1"/>
    </source>
</evidence>
<dbReference type="EMBL" id="BJVI01000015">
    <property type="protein sequence ID" value="GEL18099.1"/>
    <property type="molecule type" value="Genomic_DNA"/>
</dbReference>
<dbReference type="AlphaFoldDB" id="A0A511CZY1"/>
<accession>A0A511CZY1</accession>
<comment type="caution">
    <text evidence="1">The sequence shown here is derived from an EMBL/GenBank/DDBJ whole genome shotgun (WGS) entry which is preliminary data.</text>
</comment>
<keyword evidence="2" id="KW-1185">Reference proteome</keyword>
<name>A0A511CZY1_9PSEU</name>
<organism evidence="1 2">
    <name type="scientific">Pseudonocardia asaccharolytica DSM 44247 = NBRC 16224</name>
    <dbReference type="NCBI Taxonomy" id="1123024"/>
    <lineage>
        <taxon>Bacteria</taxon>
        <taxon>Bacillati</taxon>
        <taxon>Actinomycetota</taxon>
        <taxon>Actinomycetes</taxon>
        <taxon>Pseudonocardiales</taxon>
        <taxon>Pseudonocardiaceae</taxon>
        <taxon>Pseudonocardia</taxon>
    </lineage>
</organism>
<protein>
    <submittedName>
        <fullName evidence="1">Uncharacterized protein</fullName>
    </submittedName>
</protein>
<sequence length="75" mass="8115">MITETDEVSDALADAAARWPDLPATELLRRLVAEGHAALRASVAAERAAVERTSATLTGVYQPDDLDALRREWPA</sequence>